<dbReference type="Gene3D" id="3.20.20.60">
    <property type="entry name" value="Phosphoenolpyruvate-binding domains"/>
    <property type="match status" value="1"/>
</dbReference>
<keyword evidence="4" id="KW-0808">Transferase</keyword>
<proteinExistence type="inferred from homology"/>
<evidence type="ECO:0000256" key="9">
    <source>
        <dbReference type="ARBA" id="ARBA00022842"/>
    </source>
</evidence>
<feature type="non-terminal residue" evidence="15">
    <location>
        <position position="179"/>
    </location>
</feature>
<evidence type="ECO:0000256" key="1">
    <source>
        <dbReference type="ARBA" id="ARBA00004997"/>
    </source>
</evidence>
<evidence type="ECO:0000256" key="3">
    <source>
        <dbReference type="ARBA" id="ARBA00012142"/>
    </source>
</evidence>
<feature type="domain" description="Pyruvate kinase C-terminal" evidence="14">
    <location>
        <begin position="91"/>
        <end position="173"/>
    </location>
</feature>
<reference evidence="15" key="1">
    <citation type="submission" date="2013-08" db="EMBL/GenBank/DDBJ databases">
        <authorList>
            <person name="Mendez C."/>
            <person name="Richter M."/>
            <person name="Ferrer M."/>
            <person name="Sanchez J."/>
        </authorList>
    </citation>
    <scope>NUCLEOTIDE SEQUENCE</scope>
</reference>
<evidence type="ECO:0000256" key="10">
    <source>
        <dbReference type="ARBA" id="ARBA00023152"/>
    </source>
</evidence>
<comment type="pathway">
    <text evidence="1">Carbohydrate degradation; glycolysis; pyruvate from D-glyceraldehyde 3-phosphate: step 5/5.</text>
</comment>
<reference evidence="15" key="2">
    <citation type="journal article" date="2014" name="ISME J.">
        <title>Microbial stratification in low pH oxic and suboxic macroscopic growths along an acid mine drainage.</title>
        <authorList>
            <person name="Mendez-Garcia C."/>
            <person name="Mesa V."/>
            <person name="Sprenger R.R."/>
            <person name="Richter M."/>
            <person name="Diez M.S."/>
            <person name="Solano J."/>
            <person name="Bargiela R."/>
            <person name="Golyshina O.V."/>
            <person name="Manteca A."/>
            <person name="Ramos J.L."/>
            <person name="Gallego J.R."/>
            <person name="Llorente I."/>
            <person name="Martins Dos Santos V.A."/>
            <person name="Jensen O.N."/>
            <person name="Pelaez A.I."/>
            <person name="Sanchez J."/>
            <person name="Ferrer M."/>
        </authorList>
    </citation>
    <scope>NUCLEOTIDE SEQUENCE</scope>
</reference>
<dbReference type="Pfam" id="PF00224">
    <property type="entry name" value="PK"/>
    <property type="match status" value="1"/>
</dbReference>
<dbReference type="GO" id="GO:0030955">
    <property type="term" value="F:potassium ion binding"/>
    <property type="evidence" value="ECO:0007669"/>
    <property type="project" value="InterPro"/>
</dbReference>
<keyword evidence="6" id="KW-0547">Nucleotide-binding</keyword>
<keyword evidence="9" id="KW-0460">Magnesium</keyword>
<sequence length="179" mass="18757">GRLVIVATQMLLSMVDSPRPTRAESTDVANAVLDGTDAVMLSEESAVGHYPVEAVEWLARIATATEPSYDPRAVREGGGTRSDDYRSPSEESVAAAAVALAESVGARAIVVPTHSGRTARLVARLRPACPILALSRLPLTRRRLALARGVEARPSPTIGRLPALRDEAVRVCGAAGLSG</sequence>
<dbReference type="SUPFAM" id="SSF51621">
    <property type="entry name" value="Phosphoenolpyruvate/pyruvate domain"/>
    <property type="match status" value="1"/>
</dbReference>
<gene>
    <name evidence="15" type="ORF">B2A_08481</name>
</gene>
<dbReference type="PANTHER" id="PTHR11817">
    <property type="entry name" value="PYRUVATE KINASE"/>
    <property type="match status" value="1"/>
</dbReference>
<keyword evidence="11 15" id="KW-0670">Pyruvate</keyword>
<accession>T1B3B3</accession>
<dbReference type="GO" id="GO:0005524">
    <property type="term" value="F:ATP binding"/>
    <property type="evidence" value="ECO:0007669"/>
    <property type="project" value="UniProtKB-KW"/>
</dbReference>
<evidence type="ECO:0000256" key="12">
    <source>
        <dbReference type="SAM" id="MobiDB-lite"/>
    </source>
</evidence>
<feature type="domain" description="Pyruvate kinase barrel" evidence="13">
    <location>
        <begin position="1"/>
        <end position="55"/>
    </location>
</feature>
<feature type="region of interest" description="Disordered" evidence="12">
    <location>
        <begin position="69"/>
        <end position="88"/>
    </location>
</feature>
<dbReference type="AlphaFoldDB" id="T1B3B3"/>
<comment type="caution">
    <text evidence="15">The sequence shown here is derived from an EMBL/GenBank/DDBJ whole genome shotgun (WGS) entry which is preliminary data.</text>
</comment>
<evidence type="ECO:0000256" key="11">
    <source>
        <dbReference type="ARBA" id="ARBA00023317"/>
    </source>
</evidence>
<dbReference type="InterPro" id="IPR036918">
    <property type="entry name" value="Pyrv_Knase_C_sf"/>
</dbReference>
<dbReference type="GO" id="GO:0004743">
    <property type="term" value="F:pyruvate kinase activity"/>
    <property type="evidence" value="ECO:0007669"/>
    <property type="project" value="UniProtKB-EC"/>
</dbReference>
<dbReference type="GO" id="GO:0000287">
    <property type="term" value="F:magnesium ion binding"/>
    <property type="evidence" value="ECO:0007669"/>
    <property type="project" value="InterPro"/>
</dbReference>
<dbReference type="SUPFAM" id="SSF52935">
    <property type="entry name" value="PK C-terminal domain-like"/>
    <property type="match status" value="1"/>
</dbReference>
<dbReference type="GO" id="GO:0016301">
    <property type="term" value="F:kinase activity"/>
    <property type="evidence" value="ECO:0007669"/>
    <property type="project" value="UniProtKB-KW"/>
</dbReference>
<evidence type="ECO:0000259" key="13">
    <source>
        <dbReference type="Pfam" id="PF00224"/>
    </source>
</evidence>
<organism evidence="15">
    <name type="scientific">mine drainage metagenome</name>
    <dbReference type="NCBI Taxonomy" id="410659"/>
    <lineage>
        <taxon>unclassified sequences</taxon>
        <taxon>metagenomes</taxon>
        <taxon>ecological metagenomes</taxon>
    </lineage>
</organism>
<name>T1B3B3_9ZZZZ</name>
<dbReference type="InterPro" id="IPR040442">
    <property type="entry name" value="Pyrv_kinase-like_dom_sf"/>
</dbReference>
<keyword evidence="5" id="KW-0479">Metal-binding</keyword>
<evidence type="ECO:0000256" key="7">
    <source>
        <dbReference type="ARBA" id="ARBA00022777"/>
    </source>
</evidence>
<evidence type="ECO:0000256" key="4">
    <source>
        <dbReference type="ARBA" id="ARBA00022679"/>
    </source>
</evidence>
<evidence type="ECO:0000256" key="8">
    <source>
        <dbReference type="ARBA" id="ARBA00022840"/>
    </source>
</evidence>
<evidence type="ECO:0000259" key="14">
    <source>
        <dbReference type="Pfam" id="PF02887"/>
    </source>
</evidence>
<keyword evidence="10" id="KW-0324">Glycolysis</keyword>
<dbReference type="InterPro" id="IPR015813">
    <property type="entry name" value="Pyrv/PenolPyrv_kinase-like_dom"/>
</dbReference>
<feature type="non-terminal residue" evidence="15">
    <location>
        <position position="1"/>
    </location>
</feature>
<dbReference type="Pfam" id="PF02887">
    <property type="entry name" value="PK_C"/>
    <property type="match status" value="1"/>
</dbReference>
<keyword evidence="8" id="KW-0067">ATP-binding</keyword>
<dbReference type="EMBL" id="AUZZ01006110">
    <property type="protein sequence ID" value="EQD47319.1"/>
    <property type="molecule type" value="Genomic_DNA"/>
</dbReference>
<dbReference type="UniPathway" id="UPA00109">
    <property type="reaction ID" value="UER00188"/>
</dbReference>
<evidence type="ECO:0000256" key="5">
    <source>
        <dbReference type="ARBA" id="ARBA00022723"/>
    </source>
</evidence>
<keyword evidence="7 15" id="KW-0418">Kinase</keyword>
<dbReference type="InterPro" id="IPR015795">
    <property type="entry name" value="Pyrv_Knase_C"/>
</dbReference>
<dbReference type="InterPro" id="IPR001697">
    <property type="entry name" value="Pyr_Knase"/>
</dbReference>
<evidence type="ECO:0000313" key="15">
    <source>
        <dbReference type="EMBL" id="EQD47319.1"/>
    </source>
</evidence>
<protein>
    <recommendedName>
        <fullName evidence="3">pyruvate kinase</fullName>
        <ecNumber evidence="3">2.7.1.40</ecNumber>
    </recommendedName>
</protein>
<dbReference type="InterPro" id="IPR015793">
    <property type="entry name" value="Pyrv_Knase_brl"/>
</dbReference>
<dbReference type="EC" id="2.7.1.40" evidence="3"/>
<dbReference type="PRINTS" id="PR01050">
    <property type="entry name" value="PYRUVTKNASE"/>
</dbReference>
<dbReference type="Gene3D" id="3.40.1380.20">
    <property type="entry name" value="Pyruvate kinase, C-terminal domain"/>
    <property type="match status" value="1"/>
</dbReference>
<evidence type="ECO:0000256" key="6">
    <source>
        <dbReference type="ARBA" id="ARBA00022741"/>
    </source>
</evidence>
<comment type="similarity">
    <text evidence="2">Belongs to the pyruvate kinase family.</text>
</comment>
<evidence type="ECO:0000256" key="2">
    <source>
        <dbReference type="ARBA" id="ARBA00008663"/>
    </source>
</evidence>